<dbReference type="PANTHER" id="PTHR12558">
    <property type="entry name" value="CELL DIVISION CYCLE 16,23,27"/>
    <property type="match status" value="1"/>
</dbReference>
<dbReference type="OrthoDB" id="9814220at2"/>
<evidence type="ECO:0000256" key="1">
    <source>
        <dbReference type="ARBA" id="ARBA00022737"/>
    </source>
</evidence>
<dbReference type="SUPFAM" id="SSF48452">
    <property type="entry name" value="TPR-like"/>
    <property type="match status" value="3"/>
</dbReference>
<feature type="repeat" description="TPR" evidence="3">
    <location>
        <begin position="229"/>
        <end position="262"/>
    </location>
</feature>
<feature type="chain" id="PRO_5002779835" evidence="4">
    <location>
        <begin position="19"/>
        <end position="511"/>
    </location>
</feature>
<accession>B2KDW0</accession>
<name>B2KDW0_ELUMP</name>
<evidence type="ECO:0000256" key="3">
    <source>
        <dbReference type="PROSITE-ProRule" id="PRU00339"/>
    </source>
</evidence>
<keyword evidence="6" id="KW-1185">Reference proteome</keyword>
<keyword evidence="1" id="KW-0677">Repeat</keyword>
<protein>
    <submittedName>
        <fullName evidence="5">Tetratricopeptide repeat protein</fullName>
    </submittedName>
</protein>
<dbReference type="Proteomes" id="UP000001029">
    <property type="component" value="Chromosome"/>
</dbReference>
<dbReference type="PROSITE" id="PS50293">
    <property type="entry name" value="TPR_REGION"/>
    <property type="match status" value="1"/>
</dbReference>
<feature type="repeat" description="TPR" evidence="3">
    <location>
        <begin position="161"/>
        <end position="194"/>
    </location>
</feature>
<dbReference type="Gene3D" id="1.25.40.10">
    <property type="entry name" value="Tetratricopeptide repeat domain"/>
    <property type="match status" value="2"/>
</dbReference>
<dbReference type="SMART" id="SM00028">
    <property type="entry name" value="TPR"/>
    <property type="match status" value="8"/>
</dbReference>
<dbReference type="Pfam" id="PF13181">
    <property type="entry name" value="TPR_8"/>
    <property type="match status" value="1"/>
</dbReference>
<dbReference type="Pfam" id="PF13414">
    <property type="entry name" value="TPR_11"/>
    <property type="match status" value="1"/>
</dbReference>
<dbReference type="InterPro" id="IPR011990">
    <property type="entry name" value="TPR-like_helical_dom_sf"/>
</dbReference>
<feature type="repeat" description="TPR" evidence="3">
    <location>
        <begin position="27"/>
        <end position="60"/>
    </location>
</feature>
<dbReference type="PROSITE" id="PS50005">
    <property type="entry name" value="TPR"/>
    <property type="match status" value="5"/>
</dbReference>
<gene>
    <name evidence="5" type="ordered locus">Emin_1154</name>
</gene>
<dbReference type="Pfam" id="PF13432">
    <property type="entry name" value="TPR_16"/>
    <property type="match status" value="1"/>
</dbReference>
<dbReference type="AlphaFoldDB" id="B2KDW0"/>
<evidence type="ECO:0000313" key="6">
    <source>
        <dbReference type="Proteomes" id="UP000001029"/>
    </source>
</evidence>
<dbReference type="KEGG" id="emi:Emin_1154"/>
<feature type="repeat" description="TPR" evidence="3">
    <location>
        <begin position="93"/>
        <end position="126"/>
    </location>
</feature>
<sequence>MKKFLCFLILSAPFFLQAAEPDYGKTFYMDYIKGLLHVSDKKYDKALDHFEKNLKEFPESEFLKTLILQTAIAAGKEDNYEEIAKEVSQYKDKNSLIASAAYSWSKGHLKDALSYYESALALDPENTAILAQYLTLLNGMDSERAVAFLEEYAEKVPELAAVIFQEAGNVNLKRGRTEDALTMYFKATKANPRYAEAYISRAEIYQKQSKLQESLKEYKKLEDMGLADTYVYLRIGTLHVLLKNIPEARKYFEKILSYDPSSILANQFMAAISEDEKNYAAALKYLQAAGDYKTNASKLLQASFYAARMGNAEEASSILDNAYKVSDKSVEVGYFYAVSLQDLGKHKEAVKIFKEILSQTPQYEKARMMYGVSLDALGDNAELEKQMRIVVGQNPANSEALNSLAYALLEQNKKLKEAKKHIDRSLQLKPDDYATIDSLGWYYYKTKDYDKALEYFEKALSKMPDDKVIAGHKGLALYRLGRYKEALPWIIKAEDKKLNKYIKKAEKKSGE</sequence>
<keyword evidence="2 3" id="KW-0802">TPR repeat</keyword>
<dbReference type="EMBL" id="CP001055">
    <property type="protein sequence ID" value="ACC98706.1"/>
    <property type="molecule type" value="Genomic_DNA"/>
</dbReference>
<reference evidence="5 6" key="1">
    <citation type="journal article" date="2009" name="Appl. Environ. Microbiol.">
        <title>Genomic analysis of 'Elusimicrobium minutum,' the first cultivated representative of the phylum 'Elusimicrobia' (formerly termite group 1).</title>
        <authorList>
            <person name="Herlemann D.P.R."/>
            <person name="Geissinger O."/>
            <person name="Ikeda-Ohtsubo W."/>
            <person name="Kunin V."/>
            <person name="Sun H."/>
            <person name="Lapidus A."/>
            <person name="Hugenholtz P."/>
            <person name="Brune A."/>
        </authorList>
    </citation>
    <scope>NUCLEOTIDE SEQUENCE [LARGE SCALE GENOMIC DNA]</scope>
    <source>
        <strain evidence="5 6">Pei191</strain>
    </source>
</reference>
<dbReference type="HOGENOM" id="CLU_007251_3_0_0"/>
<dbReference type="STRING" id="445932.Emin_1154"/>
<dbReference type="InterPro" id="IPR019734">
    <property type="entry name" value="TPR_rpt"/>
</dbReference>
<feature type="repeat" description="TPR" evidence="3">
    <location>
        <begin position="433"/>
        <end position="466"/>
    </location>
</feature>
<organism evidence="5 6">
    <name type="scientific">Elusimicrobium minutum (strain Pei191)</name>
    <dbReference type="NCBI Taxonomy" id="445932"/>
    <lineage>
        <taxon>Bacteria</taxon>
        <taxon>Pseudomonadati</taxon>
        <taxon>Elusimicrobiota</taxon>
        <taxon>Elusimicrobia</taxon>
        <taxon>Elusimicrobiales</taxon>
        <taxon>Elusimicrobiaceae</taxon>
        <taxon>Elusimicrobium</taxon>
    </lineage>
</organism>
<dbReference type="InterPro" id="IPR013105">
    <property type="entry name" value="TPR_2"/>
</dbReference>
<keyword evidence="4" id="KW-0732">Signal</keyword>
<dbReference type="Pfam" id="PF07719">
    <property type="entry name" value="TPR_2"/>
    <property type="match status" value="1"/>
</dbReference>
<proteinExistence type="predicted"/>
<evidence type="ECO:0000256" key="2">
    <source>
        <dbReference type="ARBA" id="ARBA00022803"/>
    </source>
</evidence>
<feature type="signal peptide" evidence="4">
    <location>
        <begin position="1"/>
        <end position="18"/>
    </location>
</feature>
<dbReference type="RefSeq" id="WP_012415321.1">
    <property type="nucleotide sequence ID" value="NC_010644.1"/>
</dbReference>
<dbReference type="PANTHER" id="PTHR12558:SF13">
    <property type="entry name" value="CELL DIVISION CYCLE PROTEIN 27 HOMOLOG"/>
    <property type="match status" value="1"/>
</dbReference>
<evidence type="ECO:0000256" key="4">
    <source>
        <dbReference type="SAM" id="SignalP"/>
    </source>
</evidence>
<evidence type="ECO:0000313" key="5">
    <source>
        <dbReference type="EMBL" id="ACC98706.1"/>
    </source>
</evidence>